<comment type="subcellular location">
    <subcellularLocation>
        <location evidence="44">Host Golgi apparatus</location>
        <location evidence="44">Host trans-Golgi network</location>
    </subcellularLocation>
    <subcellularLocation>
        <location evidence="8">Host cell membrane</location>
        <topology evidence="8">Multi-pass membrane protein</topology>
    </subcellularLocation>
    <subcellularLocation>
        <location evidence="6">Host cell membrane</location>
        <topology evidence="6">Single-pass type I membrane protein</topology>
    </subcellularLocation>
    <subcellularLocation>
        <location evidence="3">Host cytoplasm</location>
    </subcellularLocation>
    <subcellularLocation>
        <location evidence="4">Host endoplasmic reticulum</location>
    </subcellularLocation>
    <subcellularLocation>
        <location evidence="2">Host nucleus</location>
    </subcellularLocation>
    <subcellularLocation>
        <location evidence="5">Virion membrane</location>
        <topology evidence="5">Multi-pass membrane protein</topology>
    </subcellularLocation>
    <subcellularLocation>
        <location evidence="7">Virion membrane</location>
        <topology evidence="7">Single-pass type I membrane protein</topology>
    </subcellularLocation>
</comment>
<feature type="compositionally biased region" description="Basic residues" evidence="51">
    <location>
        <begin position="86"/>
        <end position="101"/>
    </location>
</feature>
<feature type="active site" description="Charge relay system" evidence="50">
    <location>
        <position position="161"/>
    </location>
</feature>
<evidence type="ECO:0000256" key="15">
    <source>
        <dbReference type="ARBA" id="ARBA00022562"/>
    </source>
</evidence>
<evidence type="ECO:0000256" key="28">
    <source>
        <dbReference type="ARBA" id="ARBA00022884"/>
    </source>
</evidence>
<organismHost>
    <name type="scientific">Macaca</name>
    <name type="common">macaques</name>
    <dbReference type="NCBI Taxonomy" id="9539"/>
</organismHost>
<evidence type="ECO:0000256" key="45">
    <source>
        <dbReference type="ARBA" id="ARBA00038810"/>
    </source>
</evidence>
<keyword evidence="11" id="KW-1168">Fusion of virus membrane with host membrane</keyword>
<dbReference type="GO" id="GO:0003723">
    <property type="term" value="F:RNA binding"/>
    <property type="evidence" value="ECO:0007669"/>
    <property type="project" value="UniProtKB-KW"/>
</dbReference>
<evidence type="ECO:0000256" key="38">
    <source>
        <dbReference type="ARBA" id="ARBA00023200"/>
    </source>
</evidence>
<evidence type="ECO:0000256" key="18">
    <source>
        <dbReference type="ARBA" id="ARBA00022595"/>
    </source>
</evidence>
<dbReference type="Gene3D" id="2.60.40.350">
    <property type="match status" value="1"/>
</dbReference>
<evidence type="ECO:0000256" key="34">
    <source>
        <dbReference type="ARBA" id="ARBA00023139"/>
    </source>
</evidence>
<keyword evidence="12" id="KW-1170">Fusion of virus membrane with host endosomal membrane</keyword>
<evidence type="ECO:0000256" key="47">
    <source>
        <dbReference type="ARBA" id="ARBA00093317"/>
    </source>
</evidence>
<dbReference type="FunFam" id="2.40.10.10:FF:000076">
    <property type="entry name" value="Structural polyprotein"/>
    <property type="match status" value="1"/>
</dbReference>
<dbReference type="PRINTS" id="PR00798">
    <property type="entry name" value="TOGAVIRIN"/>
</dbReference>
<dbReference type="GO" id="GO:0006508">
    <property type="term" value="P:proteolysis"/>
    <property type="evidence" value="ECO:0007669"/>
    <property type="project" value="UniProtKB-KW"/>
</dbReference>
<keyword evidence="17" id="KW-1234">Viral attachment to host entry receptor</keyword>
<name>A0A6B9QPT6_CHIKV</name>
<evidence type="ECO:0000256" key="19">
    <source>
        <dbReference type="ARBA" id="ARBA00022670"/>
    </source>
</evidence>
<dbReference type="Pfam" id="PF00943">
    <property type="entry name" value="Alpha_E2_glycop"/>
    <property type="match status" value="1"/>
</dbReference>
<feature type="transmembrane region" description="Helical" evidence="52">
    <location>
        <begin position="1222"/>
        <end position="1245"/>
    </location>
</feature>
<evidence type="ECO:0000256" key="46">
    <source>
        <dbReference type="ARBA" id="ARBA00065086"/>
    </source>
</evidence>
<evidence type="ECO:0000256" key="16">
    <source>
        <dbReference type="ARBA" id="ARBA00022581"/>
    </source>
</evidence>
<dbReference type="FunFam" id="2.60.40.350:FF:000002">
    <property type="entry name" value="Structural polyprotein"/>
    <property type="match status" value="1"/>
</dbReference>
<dbReference type="FunFam" id="2.60.98.10:FF:000004">
    <property type="entry name" value="Structural polyprotein"/>
    <property type="match status" value="1"/>
</dbReference>
<evidence type="ECO:0000256" key="50">
    <source>
        <dbReference type="PIRSR" id="PIRSR600936-1"/>
    </source>
</evidence>
<comment type="subunit">
    <text evidence="49">Interacts with spike glycoprotein E1. Processing of the precursor of protein E3/E2 into E2 and E3 results in a heterodimer of the spike glycoproteins E2 and E1. Spike at virion surface are constituted of a trimer of E2-E1 heterodimers. Interacts with 6K protein. Interacts with host MXRA8; this interaction mediates virus entry. The interaction involves 2 adjacent E2-E1 heterodimers.</text>
</comment>
<evidence type="ECO:0000256" key="1">
    <source>
        <dbReference type="ARBA" id="ARBA00000840"/>
    </source>
</evidence>
<dbReference type="Pfam" id="PF01589">
    <property type="entry name" value="Alpha_E1_glycop"/>
    <property type="match status" value="1"/>
</dbReference>
<dbReference type="FunFam" id="2.60.98.10:FF:000003">
    <property type="entry name" value="Structural polyprotein"/>
    <property type="match status" value="1"/>
</dbReference>
<keyword evidence="19" id="KW-0645">Protease</keyword>
<evidence type="ECO:0000256" key="7">
    <source>
        <dbReference type="ARBA" id="ARBA00004563"/>
    </source>
</evidence>
<feature type="transmembrane region" description="Helical" evidence="52">
    <location>
        <begin position="727"/>
        <end position="746"/>
    </location>
</feature>
<keyword evidence="22" id="KW-0378">Hydrolase</keyword>
<dbReference type="Gene3D" id="2.60.40.4310">
    <property type="entry name" value="Alphavirus E2 glycoprotein, domain B"/>
    <property type="match status" value="1"/>
</dbReference>
<evidence type="ECO:0000256" key="9">
    <source>
        <dbReference type="ARBA" id="ARBA00014555"/>
    </source>
</evidence>
<organism evidence="54">
    <name type="scientific">Chikungunya virus</name>
    <name type="common">CHIKV</name>
    <dbReference type="NCBI Taxonomy" id="37124"/>
    <lineage>
        <taxon>Viruses</taxon>
        <taxon>Riboviria</taxon>
        <taxon>Orthornavirae</taxon>
        <taxon>Kitrinoviricota</taxon>
        <taxon>Alsuviricetes</taxon>
        <taxon>Martellivirales</taxon>
        <taxon>Togaviridae</taxon>
        <taxon>Alphavirus</taxon>
        <taxon>Alphavirus chikungunya</taxon>
    </lineage>
</organism>
<evidence type="ECO:0000256" key="2">
    <source>
        <dbReference type="ARBA" id="ARBA00004147"/>
    </source>
</evidence>
<evidence type="ECO:0000256" key="52">
    <source>
        <dbReference type="SAM" id="Phobius"/>
    </source>
</evidence>
<organismHost>
    <name type="scientific">Homo sapiens</name>
    <name type="common">Human</name>
    <dbReference type="NCBI Taxonomy" id="9606"/>
</organismHost>
<dbReference type="FunFam" id="1.10.287.2230:FF:000001">
    <property type="entry name" value="Structural polyprotein"/>
    <property type="match status" value="1"/>
</dbReference>
<dbReference type="InterPro" id="IPR000936">
    <property type="entry name" value="Alpha_E2_glycop"/>
</dbReference>
<keyword evidence="40" id="KW-1160">Virus entry into host cell</keyword>
<dbReference type="FunFam" id="2.60.40.2400:FF:000001">
    <property type="entry name" value="Structural polyprotein"/>
    <property type="match status" value="1"/>
</dbReference>
<comment type="catalytic activity">
    <reaction evidence="1">
        <text>Autocatalytic release of the core protein from the N-terminus of the togavirus structural polyprotein by hydrolysis of a -Trp-|-Ser- bond.</text>
        <dbReference type="EC" id="3.4.21.90"/>
    </reaction>
</comment>
<evidence type="ECO:0000256" key="31">
    <source>
        <dbReference type="ARBA" id="ARBA00023039"/>
    </source>
</evidence>
<dbReference type="InterPro" id="IPR036253">
    <property type="entry name" value="Glycoprot_cen/dimer_sf"/>
</dbReference>
<dbReference type="GO" id="GO:0020002">
    <property type="term" value="C:host cell plasma membrane"/>
    <property type="evidence" value="ECO:0007669"/>
    <property type="project" value="UniProtKB-SubCell"/>
</dbReference>
<evidence type="ECO:0000256" key="6">
    <source>
        <dbReference type="ARBA" id="ARBA00004402"/>
    </source>
</evidence>
<keyword evidence="30 52" id="KW-1133">Transmembrane helix</keyword>
<evidence type="ECO:0000256" key="26">
    <source>
        <dbReference type="ARBA" id="ARBA00022844"/>
    </source>
</evidence>
<evidence type="ECO:0000256" key="35">
    <source>
        <dbReference type="ARBA" id="ARBA00023157"/>
    </source>
</evidence>
<evidence type="ECO:0000256" key="30">
    <source>
        <dbReference type="ARBA" id="ARBA00022989"/>
    </source>
</evidence>
<evidence type="ECO:0000256" key="23">
    <source>
        <dbReference type="ARBA" id="ARBA00022804"/>
    </source>
</evidence>
<evidence type="ECO:0000256" key="8">
    <source>
        <dbReference type="ARBA" id="ARBA00004598"/>
    </source>
</evidence>
<keyword evidence="13" id="KW-1032">Host cell membrane</keyword>
<evidence type="ECO:0000256" key="17">
    <source>
        <dbReference type="ARBA" id="ARBA00022587"/>
    </source>
</evidence>
<evidence type="ECO:0000256" key="36">
    <source>
        <dbReference type="ARBA" id="ARBA00023180"/>
    </source>
</evidence>
<evidence type="ECO:0000256" key="14">
    <source>
        <dbReference type="ARBA" id="ARBA00022561"/>
    </source>
</evidence>
<keyword evidence="27" id="KW-1043">Host membrane</keyword>
<dbReference type="InterPro" id="IPR038055">
    <property type="entry name" value="Glycoprot_E_dimer_dom"/>
</dbReference>
<dbReference type="InterPro" id="IPR009003">
    <property type="entry name" value="Peptidase_S1_PA"/>
</dbReference>
<dbReference type="FunFam" id="2.60.98.10:FF:000002">
    <property type="entry name" value="Structural polyprotein"/>
    <property type="match status" value="1"/>
</dbReference>
<evidence type="ECO:0000256" key="51">
    <source>
        <dbReference type="SAM" id="MobiDB-lite"/>
    </source>
</evidence>
<keyword evidence="23" id="KW-1161">Viral attachment to host cell</keyword>
<organismHost>
    <name type="scientific">Aedes albopictus</name>
    <name type="common">Asian tiger mosquito</name>
    <name type="synonym">Stegomyia albopicta</name>
    <dbReference type="NCBI Taxonomy" id="7160"/>
</organismHost>
<dbReference type="Gene3D" id="2.60.40.2400">
    <property type="entry name" value="Alphavirus E2 glycoprotein, domain C"/>
    <property type="match status" value="1"/>
</dbReference>
<dbReference type="GO" id="GO:0034220">
    <property type="term" value="P:monoatomic ion transmembrane transport"/>
    <property type="evidence" value="ECO:0007669"/>
    <property type="project" value="UniProtKB-KW"/>
</dbReference>
<evidence type="ECO:0000256" key="21">
    <source>
        <dbReference type="ARBA" id="ARBA00022692"/>
    </source>
</evidence>
<dbReference type="GO" id="GO:0039654">
    <property type="term" value="P:fusion of virus membrane with host endosome membrane"/>
    <property type="evidence" value="ECO:0007669"/>
    <property type="project" value="UniProtKB-KW"/>
</dbReference>
<evidence type="ECO:0000256" key="37">
    <source>
        <dbReference type="ARBA" id="ARBA00023184"/>
    </source>
</evidence>
<keyword evidence="34" id="KW-0564">Palmitate</keyword>
<dbReference type="InterPro" id="IPR042304">
    <property type="entry name" value="Alphavir_E2_A"/>
</dbReference>
<dbReference type="SUPFAM" id="SSF50494">
    <property type="entry name" value="Trypsin-like serine proteases"/>
    <property type="match status" value="1"/>
</dbReference>
<keyword evidence="33 52" id="KW-0472">Membrane</keyword>
<dbReference type="Pfam" id="PF01563">
    <property type="entry name" value="Alpha_E3_glycop"/>
    <property type="match status" value="1"/>
</dbReference>
<organismHost>
    <name type="scientific">Aedes polynesiensis</name>
    <name type="common">Polynesian tiger mosquito</name>
    <dbReference type="NCBI Taxonomy" id="188700"/>
</organismHost>
<dbReference type="GO" id="GO:0055036">
    <property type="term" value="C:virion membrane"/>
    <property type="evidence" value="ECO:0007669"/>
    <property type="project" value="UniProtKB-SubCell"/>
</dbReference>
<dbReference type="GO" id="GO:0005198">
    <property type="term" value="F:structural molecule activity"/>
    <property type="evidence" value="ECO:0007669"/>
    <property type="project" value="InterPro"/>
</dbReference>
<dbReference type="InterPro" id="IPR043504">
    <property type="entry name" value="Peptidase_S1_PA_chymotrypsin"/>
</dbReference>
<keyword evidence="36" id="KW-0325">Glycoprotein</keyword>
<feature type="transmembrane region" description="Helical" evidence="52">
    <location>
        <begin position="766"/>
        <end position="787"/>
    </location>
</feature>
<comment type="subunit">
    <text evidence="45">The precursor of protein E3/E2 and E1 form a heterodimer shortly after synthesis.</text>
</comment>
<keyword evidence="38" id="KW-1035">Host cytoplasm</keyword>
<dbReference type="GO" id="GO:0042025">
    <property type="term" value="C:host cell nucleus"/>
    <property type="evidence" value="ECO:0007669"/>
    <property type="project" value="UniProtKB-SubCell"/>
</dbReference>
<dbReference type="InterPro" id="IPR000336">
    <property type="entry name" value="Flavivir/Alphavir_Ig-like_sf"/>
</dbReference>
<evidence type="ECO:0000256" key="27">
    <source>
        <dbReference type="ARBA" id="ARBA00022870"/>
    </source>
</evidence>
<dbReference type="Gene3D" id="2.40.10.10">
    <property type="entry name" value="Trypsin-like serine proteases"/>
    <property type="match status" value="2"/>
</dbReference>
<evidence type="ECO:0000256" key="48">
    <source>
        <dbReference type="ARBA" id="ARBA00093539"/>
    </source>
</evidence>
<evidence type="ECO:0000256" key="24">
    <source>
        <dbReference type="ARBA" id="ARBA00022812"/>
    </source>
</evidence>
<evidence type="ECO:0000256" key="40">
    <source>
        <dbReference type="ARBA" id="ARBA00023296"/>
    </source>
</evidence>
<proteinExistence type="predicted"/>
<sequence>MEFIPTQTFYNRRYQPRPWTPRSTIQIIRPRPRPQRQAGQLAQLISAVNKLTMRAVPQQKPRRNRKNKKQKQRQQAPQNNTNQKKQPPKKKPAQKKKKPGRRERMCMKIENDCIFEVKHEGKVTGYACLVGDKVMKPAHVKGTIDNADLAKLAFKRSSKYDLECAQIPVHMKSDASKFTHEKPEGYYNWHHGAVQYSGGRFTIPTGAGKPGDSGRPIFDNKGRVVAIVLGGANEGARTALSVVTWNKDIVTKITPEGAEEWSLAIPVMCLLANTTFPCSQPPCTPCCYEKEPEETLRMLEDNVMRPGYYQLLQASLTCSPHRQRRSTKDNFNVYKATRPYLAHCPDCGEGHSCHSPVALERIRNEATDGTLKIQVSLQIGIKTDDSHDWTKLRYMDNHMPADAERAGLFVRTSAPCTITGTMGHFILARCPKGETLTVGFTDSRKISHSCTHPFHHDPPVIGREKFHSRPQHGKDLPCSTYVQSTAATTEEIEVHMPPDTPDRTLMSQQSGNVKITVNGQTVRYKCNCGSSNEGLTTTDKVINNCKVDQCHAAVTNHKKWQYNSPLVPRNAELGDRKGKIHIPFPLANATCRVPKARNPTVTYGKNQVIMLLYPDHPTLLSYRNMGEEPNYQEEWVMHKKGVVLTVPTEGLEVTWGNNEPYKYWPQLSTNGTAHGHPHEIILYYYELYPTMTVVVVSVATFILLSMVGMAAGMCMCARRRCITPYELTPGATVPFLLSLICCIRTAKAATYQEAAIYLWNEQQPLFWLQALIPLAALIVLCNCLRLLPCCCKTLAFLAVMSVGAHTVSAYEHVTVIPNTVGVPYKTLVNRPGYSPMVLEMELLSVTLEPTLSLDYITCEYKTVIPSPYVKCCGTAECKDKNLPDYSCKVFTGVYPFMWGGAYCFCDAENTQLSEAHVEKSESCKTEFASAYRAHTASASAKLRVLYQGNNITVTAYANGDHAVTVKDAKFIVGPMSSAWTPFDNKIVVYKGDVYNMDYPPFGAGRPGQFGDIQSRTPESEDVYANTQLVLQRPAAGTVHVPYSQAPSGFKYWLKERGASLQHTAPFGCQIATNPVRAVNCAVGNMPISIDIPEAAFTRVVDAPSLTDMSCEVPACTHSSDFGGVAVIKYAASKKGKCAVHSMTNAVTIRGAEIEVEGNSQLQISFSTALASAEFRVQVCSTQVHCAAECHPPKDHIVNYPASHTTLGVQDISATAMSWVQKITGGVGLVVAVAALILIVVLCVSFSRH</sequence>
<keyword evidence="31" id="KW-1182">Viral ion channel</keyword>
<evidence type="ECO:0000256" key="49">
    <source>
        <dbReference type="ARBA" id="ARBA00093585"/>
    </source>
</evidence>
<keyword evidence="32" id="KW-0406">Ion transport</keyword>
<feature type="active site" description="Charge relay system" evidence="50">
    <location>
        <position position="213"/>
    </location>
</feature>
<dbReference type="Gene3D" id="2.60.98.10">
    <property type="entry name" value="Tick-borne Encephalitis virus Glycoprotein, domain 1"/>
    <property type="match status" value="3"/>
</dbReference>
<evidence type="ECO:0000256" key="20">
    <source>
        <dbReference type="ARBA" id="ARBA00022685"/>
    </source>
</evidence>
<dbReference type="InterPro" id="IPR000930">
    <property type="entry name" value="Peptidase_S3"/>
</dbReference>
<dbReference type="Gene3D" id="2.60.40.3200">
    <property type="entry name" value="Alphavirus E2 glycoprotein, A domain"/>
    <property type="match status" value="1"/>
</dbReference>
<organismHost>
    <name type="scientific">Aedes aegypti</name>
    <name type="common">Yellowfever mosquito</name>
    <name type="synonym">Culex aegypti</name>
    <dbReference type="NCBI Taxonomy" id="7159"/>
</organismHost>
<comment type="subunit">
    <text evidence="48">Oligomer. Interacts with spike glycoprotein E1. Interacts with spike glycoprotein E2.</text>
</comment>
<comment type="function">
    <text evidence="47">Acts as a viroporin that participates in virus glycoprotein processing and transport to the plasma membrane, cell permeabilization and budding of viral particles. Disrupts the calcium homeostasis of the cell, probably at the endoplasmic reticulum level. This leads to cytoplasmic calcium elevation. Because of its lipophilic properties, the 6K protein is postulated to influence the selection of lipids that interact with the transmembrane domains of the glycoproteins, which, in turn, affects the deformability of the bilayer required for the extreme curvature that occurs as budding proceeds. Present in low amount in virions, about 3% compared to viral glycoproteins.</text>
</comment>
<evidence type="ECO:0000256" key="25">
    <source>
        <dbReference type="ARBA" id="ARBA00022825"/>
    </source>
</evidence>
<keyword evidence="26" id="KW-0946">Virion</keyword>
<keyword evidence="37" id="KW-1038">Host endoplasmic reticulum</keyword>
<comment type="function">
    <text evidence="43">Provides the signal sequence for the translocation of the precursor of protein E3/E2 to the host endoplasmic reticulum. Furin-cleaved E3 remains associated with spike glycoprotein E1 and mediates pH protection of the latter during the transport via the secretory pathway. After virion release from the host cell, the assembly protein E3 is gradually released in the extracellular space.</text>
</comment>
<keyword evidence="28" id="KW-0694">RNA-binding</keyword>
<organismHost>
    <name type="scientific">Presbytis</name>
    <dbReference type="NCBI Taxonomy" id="9573"/>
</organismHost>
<organismHost>
    <name type="scientific">Papio</name>
    <name type="common">baboons</name>
    <dbReference type="NCBI Taxonomy" id="9554"/>
</organismHost>
<evidence type="ECO:0000256" key="42">
    <source>
        <dbReference type="ARBA" id="ARBA00033029"/>
    </source>
</evidence>
<dbReference type="InterPro" id="IPR042305">
    <property type="entry name" value="Alphavir_E2_B"/>
</dbReference>
<dbReference type="GO" id="GO:0098670">
    <property type="term" value="P:entry receptor-mediated virion attachment to host cell"/>
    <property type="evidence" value="ECO:0007669"/>
    <property type="project" value="UniProtKB-KW"/>
</dbReference>
<feature type="active site" description="Charge relay system" evidence="50">
    <location>
        <position position="139"/>
    </location>
</feature>
<keyword evidence="15" id="KW-1048">Host nucleus</keyword>
<dbReference type="SUPFAM" id="SSF56983">
    <property type="entry name" value="Viral glycoprotein, central and dimerisation domains"/>
    <property type="match status" value="1"/>
</dbReference>
<keyword evidence="20" id="KW-0165">Cleavage on pair of basic residues</keyword>
<feature type="compositionally biased region" description="Low complexity" evidence="51">
    <location>
        <begin position="73"/>
        <end position="85"/>
    </location>
</feature>
<keyword evidence="14" id="KW-0167">Capsid protein</keyword>
<keyword evidence="16" id="KW-0945">Host-virus interaction</keyword>
<evidence type="ECO:0000256" key="32">
    <source>
        <dbReference type="ARBA" id="ARBA00023065"/>
    </source>
</evidence>
<feature type="compositionally biased region" description="Basic residues" evidence="51">
    <location>
        <begin position="60"/>
        <end position="72"/>
    </location>
</feature>
<keyword evidence="25" id="KW-0720">Serine protease</keyword>
<organismHost>
    <name type="scientific">Pan troglodytes</name>
    <name type="common">Chimpanzee</name>
    <dbReference type="NCBI Taxonomy" id="9598"/>
</organismHost>
<dbReference type="EMBL" id="MN402885">
    <property type="protein sequence ID" value="QHG11024.1"/>
    <property type="molecule type" value="Genomic_RNA"/>
</dbReference>
<dbReference type="InterPro" id="IPR002533">
    <property type="entry name" value="Alpha_E3_glycop"/>
</dbReference>
<evidence type="ECO:0000256" key="11">
    <source>
        <dbReference type="ARBA" id="ARBA00022506"/>
    </source>
</evidence>
<feature type="domain" description="Peptidase S3" evidence="53">
    <location>
        <begin position="113"/>
        <end position="261"/>
    </location>
</feature>
<dbReference type="FunFam" id="2.60.40.4310:FF:000001">
    <property type="entry name" value="Structural polyprotein"/>
    <property type="match status" value="1"/>
</dbReference>
<dbReference type="InterPro" id="IPR014756">
    <property type="entry name" value="Ig_E-set"/>
</dbReference>
<keyword evidence="41" id="KW-0407">Ion channel</keyword>
<dbReference type="GO" id="GO:0039619">
    <property type="term" value="C:T=4 icosahedral viral capsid"/>
    <property type="evidence" value="ECO:0007669"/>
    <property type="project" value="UniProtKB-KW"/>
</dbReference>
<dbReference type="InterPro" id="IPR002548">
    <property type="entry name" value="Alpha_E1_glycop"/>
</dbReference>
<reference evidence="54" key="1">
    <citation type="journal article" date="2019" name="J. Infect.">
        <title>Nonindigenous East/Central/South African genotype of chikungunya virus identified in febrile returning travellers in Yunnan, China.</title>
        <authorList>
            <person name="Feng Y."/>
            <person name="Xiao H."/>
            <person name="Li X."/>
            <person name="Lu Y."/>
            <person name="Li J."/>
            <person name="Zheng M."/>
            <person name="Lv D."/>
            <person name="Yuan W."/>
            <person name="Zhang Z."/>
            <person name="Zhou Y."/>
            <person name="Liang Y."/>
            <person name="Qin W."/>
            <person name="Xia X."/>
        </authorList>
    </citation>
    <scope>NUCLEOTIDE SEQUENCE</scope>
    <source>
        <strain evidence="54">19CHKYN02LLZ</strain>
    </source>
</reference>
<evidence type="ECO:0000256" key="3">
    <source>
        <dbReference type="ARBA" id="ARBA00004192"/>
    </source>
</evidence>
<feature type="region of interest" description="Disordered" evidence="51">
    <location>
        <begin position="52"/>
        <end position="104"/>
    </location>
</feature>
<dbReference type="FunFam" id="2.40.10.10:FF:000075">
    <property type="entry name" value="Structural polyprotein"/>
    <property type="match status" value="1"/>
</dbReference>
<evidence type="ECO:0000256" key="33">
    <source>
        <dbReference type="ARBA" id="ARBA00023136"/>
    </source>
</evidence>
<dbReference type="SUPFAM" id="SSF81296">
    <property type="entry name" value="E set domains"/>
    <property type="match status" value="1"/>
</dbReference>
<dbReference type="Gene3D" id="1.10.287.2230">
    <property type="match status" value="1"/>
</dbReference>
<keyword evidence="10" id="KW-0813">Transport</keyword>
<dbReference type="GO" id="GO:0044165">
    <property type="term" value="C:host cell endoplasmic reticulum"/>
    <property type="evidence" value="ECO:0007669"/>
    <property type="project" value="UniProtKB-SubCell"/>
</dbReference>
<dbReference type="GO" id="GO:0015267">
    <property type="term" value="F:channel activity"/>
    <property type="evidence" value="ECO:0007669"/>
    <property type="project" value="UniProtKB-KW"/>
</dbReference>
<evidence type="ECO:0000256" key="39">
    <source>
        <dbReference type="ARBA" id="ARBA00023288"/>
    </source>
</evidence>
<organismHost>
    <name type="scientific">Aedes furcifer</name>
    <name type="common">Mosquito</name>
    <dbReference type="NCBI Taxonomy" id="299627"/>
</organismHost>
<organismHost>
    <name type="scientific">Cercopithecus</name>
    <dbReference type="NCBI Taxonomy" id="9533"/>
</organismHost>
<keyword evidence="39" id="KW-0449">Lipoprotein</keyword>
<evidence type="ECO:0000313" key="54">
    <source>
        <dbReference type="EMBL" id="QHG11024.1"/>
    </source>
</evidence>
<keyword evidence="24" id="KW-1040">Host Golgi apparatus</keyword>
<evidence type="ECO:0000259" key="53">
    <source>
        <dbReference type="PROSITE" id="PS51690"/>
    </source>
</evidence>
<evidence type="ECO:0000256" key="13">
    <source>
        <dbReference type="ARBA" id="ARBA00022511"/>
    </source>
</evidence>
<protein>
    <recommendedName>
        <fullName evidence="9">Structural polyprotein</fullName>
    </recommendedName>
    <alternativeName>
        <fullName evidence="42">p130</fullName>
    </alternativeName>
</protein>
<accession>A0A6B9QPT6</accession>
<dbReference type="GO" id="GO:0046718">
    <property type="term" value="P:symbiont entry into host cell"/>
    <property type="evidence" value="ECO:0007669"/>
    <property type="project" value="UniProtKB-KW"/>
</dbReference>
<keyword evidence="29" id="KW-1144">T=4 icosahedral capsid protein</keyword>
<evidence type="ECO:0000256" key="41">
    <source>
        <dbReference type="ARBA" id="ARBA00023303"/>
    </source>
</evidence>
<feature type="transmembrane region" description="Helical" evidence="52">
    <location>
        <begin position="687"/>
        <end position="715"/>
    </location>
</feature>
<dbReference type="Pfam" id="PF00944">
    <property type="entry name" value="Peptidase_S3"/>
    <property type="match status" value="1"/>
</dbReference>
<dbReference type="InterPro" id="IPR042306">
    <property type="entry name" value="Alphavir_E2_C"/>
</dbReference>
<feature type="transmembrane region" description="Helical" evidence="52">
    <location>
        <begin position="794"/>
        <end position="810"/>
    </location>
</feature>
<keyword evidence="35" id="KW-1015">Disulfide bond</keyword>
<keyword evidence="21 52" id="KW-0812">Transmembrane</keyword>
<evidence type="ECO:0000256" key="5">
    <source>
        <dbReference type="ARBA" id="ARBA00004385"/>
    </source>
</evidence>
<dbReference type="PROSITE" id="PS51690">
    <property type="entry name" value="ALPHAVIRUS_CP"/>
    <property type="match status" value="1"/>
</dbReference>
<evidence type="ECO:0000256" key="12">
    <source>
        <dbReference type="ARBA" id="ARBA00022510"/>
    </source>
</evidence>
<evidence type="ECO:0000256" key="22">
    <source>
        <dbReference type="ARBA" id="ARBA00022801"/>
    </source>
</evidence>
<keyword evidence="18" id="KW-1162">Viral penetration into host cytoplasm</keyword>
<dbReference type="GO" id="GO:0044177">
    <property type="term" value="C:host cell Golgi apparatus"/>
    <property type="evidence" value="ECO:0007669"/>
    <property type="project" value="UniProtKB-SubCell"/>
</dbReference>
<dbReference type="GO" id="GO:0004252">
    <property type="term" value="F:serine-type endopeptidase activity"/>
    <property type="evidence" value="ECO:0007669"/>
    <property type="project" value="InterPro"/>
</dbReference>
<evidence type="ECO:0000256" key="10">
    <source>
        <dbReference type="ARBA" id="ARBA00022448"/>
    </source>
</evidence>
<comment type="subunit">
    <text evidence="46">Homodimer. Homomultimer. Interacts with host karyopherin KPNA4; this interaction allows the nuclear import of the viral capsid protein. Interacts with spike glycoprotein E2. Interacts with host IRAK1; the interaction leads to inhibition of IRAK1-dependent signaling.</text>
</comment>
<evidence type="ECO:0000256" key="44">
    <source>
        <dbReference type="ARBA" id="ARBA00037851"/>
    </source>
</evidence>
<evidence type="ECO:0000256" key="4">
    <source>
        <dbReference type="ARBA" id="ARBA00004354"/>
    </source>
</evidence>
<evidence type="ECO:0000256" key="29">
    <source>
        <dbReference type="ARBA" id="ARBA00022973"/>
    </source>
</evidence>
<evidence type="ECO:0000256" key="43">
    <source>
        <dbReference type="ARBA" id="ARBA00037518"/>
    </source>
</evidence>